<dbReference type="InterPro" id="IPR007867">
    <property type="entry name" value="GMC_OxRtase_C"/>
</dbReference>
<dbReference type="InterPro" id="IPR000172">
    <property type="entry name" value="GMC_OxRdtase_N"/>
</dbReference>
<dbReference type="SUPFAM" id="SSF51905">
    <property type="entry name" value="FAD/NAD(P)-binding domain"/>
    <property type="match status" value="1"/>
</dbReference>
<evidence type="ECO:0000256" key="2">
    <source>
        <dbReference type="PIRSR" id="PIRSR000137-1"/>
    </source>
</evidence>
<dbReference type="PIRSF" id="PIRSF000137">
    <property type="entry name" value="Alcohol_oxidase"/>
    <property type="match status" value="1"/>
</dbReference>
<protein>
    <recommendedName>
        <fullName evidence="5 6">Glucose-methanol-choline oxidoreductase N-terminal domain-containing protein</fullName>
    </recommendedName>
</protein>
<feature type="domain" description="Glucose-methanol-choline oxidoreductase N-terminal" evidence="6">
    <location>
        <begin position="261"/>
        <end position="275"/>
    </location>
</feature>
<sequence length="553" mass="59039">MSTAYDYIVVGGGLTGSVVASRLIQHDASLKIVVIEAGGDTLDREDIMMQDMGNSLHLIGGDLDWKILSVPQKHADGRTLVLPQGKGLGGGTTINGGGWIRGDRMDYDAWAAEVGDHRWSYDGQLSFMKKSEKHTNATVNPDQHGYEGPVVIQTPSSSGRAYPLREKVLESWSQLGVKALPHLDGNAGSQLGVAEVNENRNQGRRQVAAAVYSLDGVIVMTESLVEKVILERQEDGSIVAAGVKLADESELRSQQVILAAGALRTPQILMLSGIGAPEELSNHSIQTLVESPEVGKNLADHTLLFTAWKLKNPDDGWAVGSKNALFTQPQYALGLPMDFVVTTDVPKEGLAVAIEVDEGVKPDASSHALLKQARPFSESFMVYAGAPDGSAVAIGVIDLHPTTRGAITLDPSNVRGTPLVDTNYLGTEVDRYVHREMLRKVIDFAASDKTTIGRDILEGEMVPPGVEPLSVGISDAALDGRARSTVGTSYHFHGTAAMGKVVDTDLKVKGVRGLRVVDASVIPVNLATHLQVPLYALAEQAAAIITQERDSDS</sequence>
<reference evidence="7" key="1">
    <citation type="submission" date="2021-03" db="EMBL/GenBank/DDBJ databases">
        <title>Revisited historic fungal species revealed as producer of novel bioactive compounds through whole genome sequencing and comparative genomics.</title>
        <authorList>
            <person name="Vignolle G.A."/>
            <person name="Hochenegger N."/>
            <person name="Mach R.L."/>
            <person name="Mach-Aigner A.R."/>
            <person name="Javad Rahimi M."/>
            <person name="Salim K.A."/>
            <person name="Chan C.M."/>
            <person name="Lim L.B.L."/>
            <person name="Cai F."/>
            <person name="Druzhinina I.S."/>
            <person name="U'Ren J.M."/>
            <person name="Derntl C."/>
        </authorList>
    </citation>
    <scope>NUCLEOTIDE SEQUENCE</scope>
    <source>
        <strain evidence="7">TUCIM 5799</strain>
    </source>
</reference>
<keyword evidence="8" id="KW-1185">Reference proteome</keyword>
<feature type="active site" description="Proton acceptor" evidence="2">
    <location>
        <position position="529"/>
    </location>
</feature>
<proteinExistence type="inferred from homology"/>
<dbReference type="PROSITE" id="PS00624">
    <property type="entry name" value="GMC_OXRED_2"/>
    <property type="match status" value="1"/>
</dbReference>
<dbReference type="Proteomes" id="UP000829685">
    <property type="component" value="Unassembled WGS sequence"/>
</dbReference>
<evidence type="ECO:0000256" key="3">
    <source>
        <dbReference type="PIRSR" id="PIRSR000137-2"/>
    </source>
</evidence>
<evidence type="ECO:0000259" key="5">
    <source>
        <dbReference type="PROSITE" id="PS00623"/>
    </source>
</evidence>
<dbReference type="Pfam" id="PF00732">
    <property type="entry name" value="GMC_oxred_N"/>
    <property type="match status" value="1"/>
</dbReference>
<dbReference type="GO" id="GO:0050660">
    <property type="term" value="F:flavin adenine dinucleotide binding"/>
    <property type="evidence" value="ECO:0007669"/>
    <property type="project" value="InterPro"/>
</dbReference>
<keyword evidence="4" id="KW-0285">Flavoprotein</keyword>
<evidence type="ECO:0000259" key="6">
    <source>
        <dbReference type="PROSITE" id="PS00624"/>
    </source>
</evidence>
<evidence type="ECO:0000256" key="1">
    <source>
        <dbReference type="ARBA" id="ARBA00010790"/>
    </source>
</evidence>
<evidence type="ECO:0000313" key="8">
    <source>
        <dbReference type="Proteomes" id="UP000829685"/>
    </source>
</evidence>
<dbReference type="AlphaFoldDB" id="A0A9P9WKG6"/>
<dbReference type="GO" id="GO:0016614">
    <property type="term" value="F:oxidoreductase activity, acting on CH-OH group of donors"/>
    <property type="evidence" value="ECO:0007669"/>
    <property type="project" value="InterPro"/>
</dbReference>
<dbReference type="InterPro" id="IPR036188">
    <property type="entry name" value="FAD/NAD-bd_sf"/>
</dbReference>
<dbReference type="EMBL" id="JAFIMR010000018">
    <property type="protein sequence ID" value="KAI1867668.1"/>
    <property type="molecule type" value="Genomic_DNA"/>
</dbReference>
<dbReference type="SUPFAM" id="SSF54373">
    <property type="entry name" value="FAD-linked reductases, C-terminal domain"/>
    <property type="match status" value="1"/>
</dbReference>
<dbReference type="Gene3D" id="3.30.560.10">
    <property type="entry name" value="Glucose Oxidase, domain 3"/>
    <property type="match status" value="1"/>
</dbReference>
<name>A0A9P9WKG6_9PEZI</name>
<evidence type="ECO:0000256" key="4">
    <source>
        <dbReference type="RuleBase" id="RU003968"/>
    </source>
</evidence>
<dbReference type="PANTHER" id="PTHR11552">
    <property type="entry name" value="GLUCOSE-METHANOL-CHOLINE GMC OXIDOREDUCTASE"/>
    <property type="match status" value="1"/>
</dbReference>
<evidence type="ECO:0000313" key="7">
    <source>
        <dbReference type="EMBL" id="KAI1867668.1"/>
    </source>
</evidence>
<dbReference type="Pfam" id="PF05199">
    <property type="entry name" value="GMC_oxred_C"/>
    <property type="match status" value="1"/>
</dbReference>
<feature type="domain" description="Glucose-methanol-choline oxidoreductase N-terminal" evidence="5">
    <location>
        <begin position="85"/>
        <end position="108"/>
    </location>
</feature>
<gene>
    <name evidence="7" type="ORF">JX265_007470</name>
</gene>
<accession>A0A9P9WKG6</accession>
<dbReference type="Gene3D" id="3.50.50.60">
    <property type="entry name" value="FAD/NAD(P)-binding domain"/>
    <property type="match status" value="1"/>
</dbReference>
<comment type="caution">
    <text evidence="7">The sequence shown here is derived from an EMBL/GenBank/DDBJ whole genome shotgun (WGS) entry which is preliminary data.</text>
</comment>
<feature type="active site" description="Proton donor" evidence="2">
    <location>
        <position position="491"/>
    </location>
</feature>
<organism evidence="7 8">
    <name type="scientific">Neoarthrinium moseri</name>
    <dbReference type="NCBI Taxonomy" id="1658444"/>
    <lineage>
        <taxon>Eukaryota</taxon>
        <taxon>Fungi</taxon>
        <taxon>Dikarya</taxon>
        <taxon>Ascomycota</taxon>
        <taxon>Pezizomycotina</taxon>
        <taxon>Sordariomycetes</taxon>
        <taxon>Xylariomycetidae</taxon>
        <taxon>Amphisphaeriales</taxon>
        <taxon>Apiosporaceae</taxon>
        <taxon>Neoarthrinium</taxon>
    </lineage>
</organism>
<dbReference type="InterPro" id="IPR012132">
    <property type="entry name" value="GMC_OxRdtase"/>
</dbReference>
<dbReference type="PROSITE" id="PS00623">
    <property type="entry name" value="GMC_OXRED_1"/>
    <property type="match status" value="1"/>
</dbReference>
<keyword evidence="3 4" id="KW-0274">FAD</keyword>
<comment type="cofactor">
    <cofactor evidence="3">
        <name>FAD</name>
        <dbReference type="ChEBI" id="CHEBI:57692"/>
    </cofactor>
</comment>
<dbReference type="PANTHER" id="PTHR11552:SF123">
    <property type="entry name" value="GMC OXIDOREDUCTASE (AFU_ORTHOLOGUE AFUA_2G01770)-RELATED"/>
    <property type="match status" value="1"/>
</dbReference>
<feature type="binding site" evidence="3">
    <location>
        <position position="225"/>
    </location>
    <ligand>
        <name>FAD</name>
        <dbReference type="ChEBI" id="CHEBI:57692"/>
    </ligand>
</feature>
<comment type="similarity">
    <text evidence="1 4">Belongs to the GMC oxidoreductase family.</text>
</comment>